<evidence type="ECO:0000256" key="8">
    <source>
        <dbReference type="ARBA" id="ARBA00022741"/>
    </source>
</evidence>
<dbReference type="InterPro" id="IPR050398">
    <property type="entry name" value="HssS/ArlS-like"/>
</dbReference>
<feature type="transmembrane region" description="Helical" evidence="14">
    <location>
        <begin position="15"/>
        <end position="39"/>
    </location>
</feature>
<dbReference type="Gene3D" id="3.30.565.10">
    <property type="entry name" value="Histidine kinase-like ATPase, C-terminal domain"/>
    <property type="match status" value="1"/>
</dbReference>
<keyword evidence="9 17" id="KW-0418">Kinase</keyword>
<keyword evidence="8" id="KW-0547">Nucleotide-binding</keyword>
<dbReference type="EC" id="2.7.13.3" evidence="3"/>
<protein>
    <recommendedName>
        <fullName evidence="3">histidine kinase</fullName>
        <ecNumber evidence="3">2.7.13.3</ecNumber>
    </recommendedName>
</protein>
<evidence type="ECO:0000256" key="3">
    <source>
        <dbReference type="ARBA" id="ARBA00012438"/>
    </source>
</evidence>
<dbReference type="Proteomes" id="UP001301442">
    <property type="component" value="Chromosome"/>
</dbReference>
<dbReference type="Gene3D" id="6.10.340.10">
    <property type="match status" value="1"/>
</dbReference>
<dbReference type="RefSeq" id="WP_348395318.1">
    <property type="nucleotide sequence ID" value="NZ_CP136600.1"/>
</dbReference>
<evidence type="ECO:0000256" key="9">
    <source>
        <dbReference type="ARBA" id="ARBA00022777"/>
    </source>
</evidence>
<keyword evidence="12" id="KW-0902">Two-component regulatory system</keyword>
<dbReference type="PROSITE" id="PS50109">
    <property type="entry name" value="HIS_KIN"/>
    <property type="match status" value="1"/>
</dbReference>
<evidence type="ECO:0000313" key="18">
    <source>
        <dbReference type="Proteomes" id="UP001301442"/>
    </source>
</evidence>
<name>A0ABZ0GKV6_9GAMM</name>
<proteinExistence type="predicted"/>
<dbReference type="SMART" id="SM00388">
    <property type="entry name" value="HisKA"/>
    <property type="match status" value="1"/>
</dbReference>
<dbReference type="SUPFAM" id="SSF55874">
    <property type="entry name" value="ATPase domain of HSP90 chaperone/DNA topoisomerase II/histidine kinase"/>
    <property type="match status" value="1"/>
</dbReference>
<feature type="transmembrane region" description="Helical" evidence="14">
    <location>
        <begin position="139"/>
        <end position="161"/>
    </location>
</feature>
<dbReference type="SUPFAM" id="SSF47384">
    <property type="entry name" value="Homodimeric domain of signal transducing histidine kinase"/>
    <property type="match status" value="1"/>
</dbReference>
<keyword evidence="6" id="KW-0808">Transferase</keyword>
<accession>A0ABZ0GKV6</accession>
<evidence type="ECO:0000256" key="5">
    <source>
        <dbReference type="ARBA" id="ARBA00022553"/>
    </source>
</evidence>
<keyword evidence="13 14" id="KW-0472">Membrane</keyword>
<evidence type="ECO:0000256" key="11">
    <source>
        <dbReference type="ARBA" id="ARBA00022989"/>
    </source>
</evidence>
<keyword evidence="10" id="KW-0067">ATP-binding</keyword>
<keyword evidence="4" id="KW-1003">Cell membrane</keyword>
<dbReference type="PROSITE" id="PS50885">
    <property type="entry name" value="HAMP"/>
    <property type="match status" value="1"/>
</dbReference>
<evidence type="ECO:0000256" key="12">
    <source>
        <dbReference type="ARBA" id="ARBA00023012"/>
    </source>
</evidence>
<dbReference type="EMBL" id="CP136600">
    <property type="protein sequence ID" value="WOH36507.1"/>
    <property type="molecule type" value="Genomic_DNA"/>
</dbReference>
<reference evidence="17 18" key="1">
    <citation type="submission" date="2023-09" db="EMBL/GenBank/DDBJ databases">
        <authorList>
            <person name="Qi X."/>
        </authorList>
    </citation>
    <scope>NUCLEOTIDE SEQUENCE [LARGE SCALE GENOMIC DNA]</scope>
    <source>
        <strain evidence="17 18">S1-1</strain>
    </source>
</reference>
<evidence type="ECO:0000256" key="1">
    <source>
        <dbReference type="ARBA" id="ARBA00000085"/>
    </source>
</evidence>
<keyword evidence="18" id="KW-1185">Reference proteome</keyword>
<comment type="catalytic activity">
    <reaction evidence="1">
        <text>ATP + protein L-histidine = ADP + protein N-phospho-L-histidine.</text>
        <dbReference type="EC" id="2.7.13.3"/>
    </reaction>
</comment>
<dbReference type="GO" id="GO:0016301">
    <property type="term" value="F:kinase activity"/>
    <property type="evidence" value="ECO:0007669"/>
    <property type="project" value="UniProtKB-KW"/>
</dbReference>
<evidence type="ECO:0000259" key="16">
    <source>
        <dbReference type="PROSITE" id="PS50885"/>
    </source>
</evidence>
<dbReference type="PANTHER" id="PTHR45528">
    <property type="entry name" value="SENSOR HISTIDINE KINASE CPXA"/>
    <property type="match status" value="1"/>
</dbReference>
<dbReference type="Pfam" id="PF00512">
    <property type="entry name" value="HisKA"/>
    <property type="match status" value="1"/>
</dbReference>
<evidence type="ECO:0000313" key="17">
    <source>
        <dbReference type="EMBL" id="WOH36507.1"/>
    </source>
</evidence>
<evidence type="ECO:0000256" key="6">
    <source>
        <dbReference type="ARBA" id="ARBA00022679"/>
    </source>
</evidence>
<dbReference type="InterPro" id="IPR003660">
    <property type="entry name" value="HAMP_dom"/>
</dbReference>
<dbReference type="InterPro" id="IPR036097">
    <property type="entry name" value="HisK_dim/P_sf"/>
</dbReference>
<dbReference type="SMART" id="SM00304">
    <property type="entry name" value="HAMP"/>
    <property type="match status" value="1"/>
</dbReference>
<dbReference type="SMART" id="SM00387">
    <property type="entry name" value="HATPase_c"/>
    <property type="match status" value="1"/>
</dbReference>
<gene>
    <name evidence="17" type="ORF">RI844_14170</name>
</gene>
<dbReference type="PANTHER" id="PTHR45528:SF1">
    <property type="entry name" value="SENSOR HISTIDINE KINASE CPXA"/>
    <property type="match status" value="1"/>
</dbReference>
<keyword evidence="7 14" id="KW-0812">Transmembrane</keyword>
<evidence type="ECO:0000256" key="14">
    <source>
        <dbReference type="SAM" id="Phobius"/>
    </source>
</evidence>
<evidence type="ECO:0000256" key="4">
    <source>
        <dbReference type="ARBA" id="ARBA00022475"/>
    </source>
</evidence>
<evidence type="ECO:0000256" key="2">
    <source>
        <dbReference type="ARBA" id="ARBA00004651"/>
    </source>
</evidence>
<organism evidence="17 18">
    <name type="scientific">Thalassotalea fonticola</name>
    <dbReference type="NCBI Taxonomy" id="3065649"/>
    <lineage>
        <taxon>Bacteria</taxon>
        <taxon>Pseudomonadati</taxon>
        <taxon>Pseudomonadota</taxon>
        <taxon>Gammaproteobacteria</taxon>
        <taxon>Alteromonadales</taxon>
        <taxon>Colwelliaceae</taxon>
        <taxon>Thalassotalea</taxon>
    </lineage>
</organism>
<dbReference type="InterPro" id="IPR005467">
    <property type="entry name" value="His_kinase_dom"/>
</dbReference>
<feature type="domain" description="Histidine kinase" evidence="15">
    <location>
        <begin position="224"/>
        <end position="430"/>
    </location>
</feature>
<dbReference type="Gene3D" id="1.10.287.130">
    <property type="match status" value="1"/>
</dbReference>
<evidence type="ECO:0000256" key="13">
    <source>
        <dbReference type="ARBA" id="ARBA00023136"/>
    </source>
</evidence>
<dbReference type="InterPro" id="IPR003594">
    <property type="entry name" value="HATPase_dom"/>
</dbReference>
<feature type="domain" description="HAMP" evidence="16">
    <location>
        <begin position="163"/>
        <end position="216"/>
    </location>
</feature>
<evidence type="ECO:0000256" key="7">
    <source>
        <dbReference type="ARBA" id="ARBA00022692"/>
    </source>
</evidence>
<evidence type="ECO:0000256" key="10">
    <source>
        <dbReference type="ARBA" id="ARBA00022840"/>
    </source>
</evidence>
<sequence>MKNNTGSFHSLSRRIVAQFCIFTLALSATYGAFCFLLLYNLEDGFIEREVLREANYLSAGFRQTKQWPTARNSYMKLYFSKHNLPEDVRLQFIEEPQQKEFYGTHGRHYHIYALPEQKDVYLVAQVSQMLLVRPIRDDVLKFILLSGVILVCIAFLIAWMLGRKTARPLQQLADLVDGVDPENIPASFAYQFPNNEIGILARTLELTMQRINQALEREKCFTRDVSHELRTPVAIIKNAVEVYQELYQEKSAVKDDGKKIVSRIADASMQMEQTVTTLLILAREEQTSRKKEKVKLLPMIEQSIIDHSHLLDGKSVEVFVDDNCNTSVFAQPGMLKVLLDNLLSNAFQYTDLGKVTICFINEQLTITDTGPGIEQDISKNVTEPNVKGSQSTGYGFGLSIVKRLCEHQAWLLTVVSDRGTKISVSFTDETLA</sequence>
<dbReference type="InterPro" id="IPR036890">
    <property type="entry name" value="HATPase_C_sf"/>
</dbReference>
<dbReference type="InterPro" id="IPR003661">
    <property type="entry name" value="HisK_dim/P_dom"/>
</dbReference>
<comment type="subcellular location">
    <subcellularLocation>
        <location evidence="2">Cell membrane</location>
        <topology evidence="2">Multi-pass membrane protein</topology>
    </subcellularLocation>
</comment>
<dbReference type="Pfam" id="PF02518">
    <property type="entry name" value="HATPase_c"/>
    <property type="match status" value="1"/>
</dbReference>
<keyword evidence="5" id="KW-0597">Phosphoprotein</keyword>
<evidence type="ECO:0000259" key="15">
    <source>
        <dbReference type="PROSITE" id="PS50109"/>
    </source>
</evidence>
<dbReference type="CDD" id="cd00082">
    <property type="entry name" value="HisKA"/>
    <property type="match status" value="1"/>
</dbReference>
<keyword evidence="11 14" id="KW-1133">Transmembrane helix</keyword>